<protein>
    <submittedName>
        <fullName evidence="4">GNAT family N-acetyltransferase</fullName>
    </submittedName>
</protein>
<dbReference type="InterPro" id="IPR000182">
    <property type="entry name" value="GNAT_dom"/>
</dbReference>
<dbReference type="RefSeq" id="WP_076956108.1">
    <property type="nucleotide sequence ID" value="NZ_MLCO01000026.1"/>
</dbReference>
<dbReference type="SUPFAM" id="SSF55729">
    <property type="entry name" value="Acyl-CoA N-acyltransferases (Nat)"/>
    <property type="match status" value="1"/>
</dbReference>
<dbReference type="PROSITE" id="PS51186">
    <property type="entry name" value="GNAT"/>
    <property type="match status" value="1"/>
</dbReference>
<dbReference type="GO" id="GO:0016747">
    <property type="term" value="F:acyltransferase activity, transferring groups other than amino-acyl groups"/>
    <property type="evidence" value="ECO:0007669"/>
    <property type="project" value="InterPro"/>
</dbReference>
<dbReference type="Gene3D" id="3.40.630.30">
    <property type="match status" value="1"/>
</dbReference>
<proteinExistence type="predicted"/>
<gene>
    <name evidence="4" type="ORF">BKE38_04060</name>
</gene>
<dbReference type="AlphaFoldDB" id="A0A1V2H7B3"/>
<evidence type="ECO:0000256" key="2">
    <source>
        <dbReference type="ARBA" id="ARBA00023315"/>
    </source>
</evidence>
<evidence type="ECO:0000259" key="3">
    <source>
        <dbReference type="PROSITE" id="PS51186"/>
    </source>
</evidence>
<dbReference type="PANTHER" id="PTHR43877">
    <property type="entry name" value="AMINOALKYLPHOSPHONATE N-ACETYLTRANSFERASE-RELATED-RELATED"/>
    <property type="match status" value="1"/>
</dbReference>
<name>A0A1V2H7B3_9PROT</name>
<dbReference type="EMBL" id="MLCO01000026">
    <property type="protein sequence ID" value="ONG57334.1"/>
    <property type="molecule type" value="Genomic_DNA"/>
</dbReference>
<dbReference type="Pfam" id="PF00583">
    <property type="entry name" value="Acetyltransf_1"/>
    <property type="match status" value="1"/>
</dbReference>
<dbReference type="InterPro" id="IPR050832">
    <property type="entry name" value="Bact_Acetyltransf"/>
</dbReference>
<dbReference type="PANTHER" id="PTHR43877:SF2">
    <property type="entry name" value="AMINOALKYLPHOSPHONATE N-ACETYLTRANSFERASE-RELATED"/>
    <property type="match status" value="1"/>
</dbReference>
<dbReference type="InterPro" id="IPR016181">
    <property type="entry name" value="Acyl_CoA_acyltransferase"/>
</dbReference>
<evidence type="ECO:0000313" key="5">
    <source>
        <dbReference type="Proteomes" id="UP000188879"/>
    </source>
</evidence>
<sequence>MRDLIVSTTPADPRARPLVAALLEEYDSRYGTFFDVAGAAAEMNRYPPEAFAPPQGQFLLLLRDGETIGGGAFKRYDDSTAEFKRIWTRQDLRRQGLASRVLAALEQAAREQGYGRIYLTTGFRQPEAVGLYLRRGYTALYDPAADLQALRTLPFEKRLTVTAEAALA</sequence>
<dbReference type="Proteomes" id="UP000188879">
    <property type="component" value="Unassembled WGS sequence"/>
</dbReference>
<reference evidence="4 5" key="1">
    <citation type="submission" date="2016-10" db="EMBL/GenBank/DDBJ databases">
        <title>Draft Genome sequence of Roseomonas sp. strain M3.</title>
        <authorList>
            <person name="Subhash Y."/>
            <person name="Lee S."/>
        </authorList>
    </citation>
    <scope>NUCLEOTIDE SEQUENCE [LARGE SCALE GENOMIC DNA]</scope>
    <source>
        <strain evidence="4 5">M3</strain>
    </source>
</reference>
<keyword evidence="5" id="KW-1185">Reference proteome</keyword>
<evidence type="ECO:0000313" key="4">
    <source>
        <dbReference type="EMBL" id="ONG57334.1"/>
    </source>
</evidence>
<organism evidence="4 5">
    <name type="scientific">Teichococcus deserti</name>
    <dbReference type="NCBI Taxonomy" id="1817963"/>
    <lineage>
        <taxon>Bacteria</taxon>
        <taxon>Pseudomonadati</taxon>
        <taxon>Pseudomonadota</taxon>
        <taxon>Alphaproteobacteria</taxon>
        <taxon>Acetobacterales</taxon>
        <taxon>Roseomonadaceae</taxon>
        <taxon>Roseomonas</taxon>
    </lineage>
</organism>
<comment type="caution">
    <text evidence="4">The sequence shown here is derived from an EMBL/GenBank/DDBJ whole genome shotgun (WGS) entry which is preliminary data.</text>
</comment>
<keyword evidence="2" id="KW-0012">Acyltransferase</keyword>
<feature type="domain" description="N-acetyltransferase" evidence="3">
    <location>
        <begin position="13"/>
        <end position="160"/>
    </location>
</feature>
<keyword evidence="1 4" id="KW-0808">Transferase</keyword>
<evidence type="ECO:0000256" key="1">
    <source>
        <dbReference type="ARBA" id="ARBA00022679"/>
    </source>
</evidence>
<dbReference type="OrthoDB" id="2436196at2"/>
<dbReference type="CDD" id="cd04301">
    <property type="entry name" value="NAT_SF"/>
    <property type="match status" value="1"/>
</dbReference>
<accession>A0A1V2H7B3</accession>